<dbReference type="STRING" id="1507870.A0A1V8SF98"/>
<feature type="compositionally biased region" description="Acidic residues" evidence="1">
    <location>
        <begin position="753"/>
        <end position="764"/>
    </location>
</feature>
<organism evidence="2 3">
    <name type="scientific">Cryoendolithus antarcticus</name>
    <dbReference type="NCBI Taxonomy" id="1507870"/>
    <lineage>
        <taxon>Eukaryota</taxon>
        <taxon>Fungi</taxon>
        <taxon>Dikarya</taxon>
        <taxon>Ascomycota</taxon>
        <taxon>Pezizomycotina</taxon>
        <taxon>Dothideomycetes</taxon>
        <taxon>Dothideomycetidae</taxon>
        <taxon>Cladosporiales</taxon>
        <taxon>Cladosporiaceae</taxon>
        <taxon>Cryoendolithus</taxon>
    </lineage>
</organism>
<feature type="compositionally biased region" description="Polar residues" evidence="1">
    <location>
        <begin position="7"/>
        <end position="23"/>
    </location>
</feature>
<feature type="compositionally biased region" description="Low complexity" evidence="1">
    <location>
        <begin position="694"/>
        <end position="706"/>
    </location>
</feature>
<name>A0A1V8SF98_9PEZI</name>
<dbReference type="Proteomes" id="UP000192596">
    <property type="component" value="Unassembled WGS sequence"/>
</dbReference>
<evidence type="ECO:0008006" key="4">
    <source>
        <dbReference type="Google" id="ProtNLM"/>
    </source>
</evidence>
<evidence type="ECO:0000313" key="3">
    <source>
        <dbReference type="Proteomes" id="UP000192596"/>
    </source>
</evidence>
<keyword evidence="3" id="KW-1185">Reference proteome</keyword>
<feature type="compositionally biased region" description="Polar residues" evidence="1">
    <location>
        <begin position="249"/>
        <end position="259"/>
    </location>
</feature>
<gene>
    <name evidence="2" type="ORF">B0A48_16664</name>
</gene>
<feature type="compositionally biased region" description="Polar residues" evidence="1">
    <location>
        <begin position="281"/>
        <end position="293"/>
    </location>
</feature>
<feature type="compositionally biased region" description="Polar residues" evidence="1">
    <location>
        <begin position="675"/>
        <end position="693"/>
    </location>
</feature>
<protein>
    <recommendedName>
        <fullName evidence="4">LPXTG-motif cell wall anchor domain protein</fullName>
    </recommendedName>
</protein>
<evidence type="ECO:0000313" key="2">
    <source>
        <dbReference type="EMBL" id="OQN97511.1"/>
    </source>
</evidence>
<feature type="compositionally biased region" description="Polar residues" evidence="1">
    <location>
        <begin position="626"/>
        <end position="637"/>
    </location>
</feature>
<sequence length="805" mass="86512">MEGASRVTANNRRLSTSSQAPTTEQRRLSTRHSRIEAVPAVPDIPQRYRSQRASVQPTPTRVEASQQGTSDRDIQRGRQGRPAHRASLPLTTPRSSTSRGRLAVTAAPPSPRERRALKSDSKPVDKILPTPPPTISKQSNPLRYIGTSPTKRRLSHDEATLQALTGAAAADGQRASMAAHGDLFLQLADDDDADEHSPRAPVLQPRVATRSSWHNSRRSLGADTALGTPDDRRPRTSGQNVGGNDRPSSRFSTRFSARYSTPRAGDSGLENSSPYPDPDESANSRARRSTITSERARMIESRLGNRVKSPELPSFGRRRPSFGQSTAQSQQHRQTVLTAARQETDGHSPGNSSEPKHSQMDSASVESQTAPSTVWDELDDLKSRIKRMELTGKMPTSSGAAIAASTAQGERERPRTATTAPTTVSSPPKQEHNDSDTKPGAEEIKNNAIGSTNVHPTLHAALAKAKSLLNASLYRSLEATAADALQLAALTGSAGPQGTAYSAASIINGVTVSDRHIRRKADMMCRNLTDLCIALCEGKHEAPSVSTTASSTVALHSPKLRAISQSRSRASLGGGRDVASRANTSRPLSRLEARRSSILGVQPGNTPPSLHNSFDDVSASDAEPTPSHQSTTRTQSRFYPRTGSRLAAPRFARQDDLSGDDDPTVRPPSRAFTDIGSSSRLRPQYHNNVSPRESSTGSGAGTTRSPSLRENLAARRANSQAYEANANASAKNRVSSLSGMRRFGREASPPVVMEEEQEGSDGEEEERRGGERRESVPSLVLPRTRRVGPGAFSSRRAVELGARGG</sequence>
<feature type="compositionally biased region" description="Polar residues" evidence="1">
    <location>
        <begin position="51"/>
        <end position="69"/>
    </location>
</feature>
<accession>A0A1V8SF98</accession>
<feature type="compositionally biased region" description="Polar residues" evidence="1">
    <location>
        <begin position="360"/>
        <end position="372"/>
    </location>
</feature>
<feature type="region of interest" description="Disordered" evidence="1">
    <location>
        <begin position="192"/>
        <end position="376"/>
    </location>
</feature>
<dbReference type="AlphaFoldDB" id="A0A1V8SF98"/>
<feature type="region of interest" description="Disordered" evidence="1">
    <location>
        <begin position="390"/>
        <end position="443"/>
    </location>
</feature>
<feature type="compositionally biased region" description="Basic and acidic residues" evidence="1">
    <location>
        <begin position="765"/>
        <end position="775"/>
    </location>
</feature>
<feature type="compositionally biased region" description="Basic and acidic residues" evidence="1">
    <location>
        <begin position="429"/>
        <end position="443"/>
    </location>
</feature>
<dbReference type="EMBL" id="NAJO01000053">
    <property type="protein sequence ID" value="OQN97511.1"/>
    <property type="molecule type" value="Genomic_DNA"/>
</dbReference>
<comment type="caution">
    <text evidence="2">The sequence shown here is derived from an EMBL/GenBank/DDBJ whole genome shotgun (WGS) entry which is preliminary data.</text>
</comment>
<dbReference type="OrthoDB" id="5369729at2759"/>
<feature type="compositionally biased region" description="Low complexity" evidence="1">
    <location>
        <begin position="87"/>
        <end position="102"/>
    </location>
</feature>
<feature type="region of interest" description="Disordered" evidence="1">
    <location>
        <begin position="1"/>
        <end position="154"/>
    </location>
</feature>
<evidence type="ECO:0000256" key="1">
    <source>
        <dbReference type="SAM" id="MobiDB-lite"/>
    </source>
</evidence>
<feature type="compositionally biased region" description="Low complexity" evidence="1">
    <location>
        <begin position="396"/>
        <end position="407"/>
    </location>
</feature>
<feature type="compositionally biased region" description="Polar residues" evidence="1">
    <location>
        <begin position="603"/>
        <end position="612"/>
    </location>
</feature>
<proteinExistence type="predicted"/>
<feature type="region of interest" description="Disordered" evidence="1">
    <location>
        <begin position="560"/>
        <end position="805"/>
    </location>
</feature>
<feature type="compositionally biased region" description="Polar residues" evidence="1">
    <location>
        <begin position="322"/>
        <end position="337"/>
    </location>
</feature>
<dbReference type="InParanoid" id="A0A1V8SF98"/>
<feature type="compositionally biased region" description="Polar residues" evidence="1">
    <location>
        <begin position="717"/>
        <end position="738"/>
    </location>
</feature>
<reference evidence="3" key="1">
    <citation type="submission" date="2017-03" db="EMBL/GenBank/DDBJ databases">
        <title>Genomes of endolithic fungi from Antarctica.</title>
        <authorList>
            <person name="Coleine C."/>
            <person name="Masonjones S."/>
            <person name="Stajich J.E."/>
        </authorList>
    </citation>
    <scope>NUCLEOTIDE SEQUENCE [LARGE SCALE GENOMIC DNA]</scope>
    <source>
        <strain evidence="3">CCFEE 5527</strain>
    </source>
</reference>
<feature type="compositionally biased region" description="Basic and acidic residues" evidence="1">
    <location>
        <begin position="111"/>
        <end position="125"/>
    </location>
</feature>